<evidence type="ECO:0000313" key="3">
    <source>
        <dbReference type="EMBL" id="HIZ32203.1"/>
    </source>
</evidence>
<accession>A0A9D2E6Q2</accession>
<proteinExistence type="predicted"/>
<protein>
    <submittedName>
        <fullName evidence="3">DUF2807 domain-containing protein</fullName>
    </submittedName>
</protein>
<comment type="caution">
    <text evidence="3">The sequence shown here is derived from an EMBL/GenBank/DDBJ whole genome shotgun (WGS) entry which is preliminary data.</text>
</comment>
<evidence type="ECO:0000313" key="4">
    <source>
        <dbReference type="Proteomes" id="UP000824028"/>
    </source>
</evidence>
<feature type="domain" description="Putative auto-transporter adhesin head GIN" evidence="2">
    <location>
        <begin position="37"/>
        <end position="206"/>
    </location>
</feature>
<reference evidence="3" key="1">
    <citation type="journal article" date="2021" name="PeerJ">
        <title>Extensive microbial diversity within the chicken gut microbiome revealed by metagenomics and culture.</title>
        <authorList>
            <person name="Gilroy R."/>
            <person name="Ravi A."/>
            <person name="Getino M."/>
            <person name="Pursley I."/>
            <person name="Horton D.L."/>
            <person name="Alikhan N.F."/>
            <person name="Baker D."/>
            <person name="Gharbi K."/>
            <person name="Hall N."/>
            <person name="Watson M."/>
            <person name="Adriaenssens E.M."/>
            <person name="Foster-Nyarko E."/>
            <person name="Jarju S."/>
            <person name="Secka A."/>
            <person name="Antonio M."/>
            <person name="Oren A."/>
            <person name="Chaudhuri R.R."/>
            <person name="La Ragione R."/>
            <person name="Hildebrand F."/>
            <person name="Pallen M.J."/>
        </authorList>
    </citation>
    <scope>NUCLEOTIDE SEQUENCE</scope>
    <source>
        <strain evidence="3">ChiHjej9B8-1298</strain>
    </source>
</reference>
<feature type="chain" id="PRO_5038890266" evidence="1">
    <location>
        <begin position="25"/>
        <end position="208"/>
    </location>
</feature>
<dbReference type="AlphaFoldDB" id="A0A9D2E6Q2"/>
<organism evidence="3 4">
    <name type="scientific">Candidatus Bacteroides merdigallinarum</name>
    <dbReference type="NCBI Taxonomy" id="2838473"/>
    <lineage>
        <taxon>Bacteria</taxon>
        <taxon>Pseudomonadati</taxon>
        <taxon>Bacteroidota</taxon>
        <taxon>Bacteroidia</taxon>
        <taxon>Bacteroidales</taxon>
        <taxon>Bacteroidaceae</taxon>
        <taxon>Bacteroides</taxon>
    </lineage>
</organism>
<sequence>MKTNIIGIMIALVLAFAAAVGAWAQDEKVSEVRKVDDFSSIRITSVANVIFTQGDRYSLRLEGKEKWVKLTTTEVKGGCLIIAFKKGEKRSVKNIDGLKLYVTAPTLEEVELTGVGSLECKEPLKLDDFTLRINGVGSAEVADLTCRRFTVSLNGVGDAEVNVDCDYLKARMGGIGSLELKGSADEADISRSGIGSVNTKRLKIKNEE</sequence>
<feature type="signal peptide" evidence="1">
    <location>
        <begin position="1"/>
        <end position="24"/>
    </location>
</feature>
<gene>
    <name evidence="3" type="ORF">H9814_01460</name>
</gene>
<evidence type="ECO:0000256" key="1">
    <source>
        <dbReference type="SAM" id="SignalP"/>
    </source>
</evidence>
<reference evidence="3" key="2">
    <citation type="submission" date="2021-04" db="EMBL/GenBank/DDBJ databases">
        <authorList>
            <person name="Gilroy R."/>
        </authorList>
    </citation>
    <scope>NUCLEOTIDE SEQUENCE</scope>
    <source>
        <strain evidence="3">ChiHjej9B8-1298</strain>
    </source>
</reference>
<dbReference type="Proteomes" id="UP000824028">
    <property type="component" value="Unassembled WGS sequence"/>
</dbReference>
<name>A0A9D2E6Q2_9BACE</name>
<dbReference type="EMBL" id="DXBX01000011">
    <property type="protein sequence ID" value="HIZ32203.1"/>
    <property type="molecule type" value="Genomic_DNA"/>
</dbReference>
<evidence type="ECO:0000259" key="2">
    <source>
        <dbReference type="Pfam" id="PF10988"/>
    </source>
</evidence>
<keyword evidence="1" id="KW-0732">Signal</keyword>
<dbReference type="InterPro" id="IPR021255">
    <property type="entry name" value="DUF2807"/>
</dbReference>
<dbReference type="Pfam" id="PF10988">
    <property type="entry name" value="DUF2807"/>
    <property type="match status" value="1"/>
</dbReference>
<dbReference type="Gene3D" id="2.160.20.120">
    <property type="match status" value="1"/>
</dbReference>